<proteinExistence type="inferred from homology"/>
<dbReference type="EMBL" id="BAABRU010000013">
    <property type="protein sequence ID" value="GAA5529900.1"/>
    <property type="molecule type" value="Genomic_DNA"/>
</dbReference>
<gene>
    <name evidence="3" type="ORF">Hgul01_03714</name>
</gene>
<comment type="similarity">
    <text evidence="1">Belongs to the PspA/Vipp/IM30 family.</text>
</comment>
<reference evidence="3 4" key="1">
    <citation type="submission" date="2024-02" db="EMBL/GenBank/DDBJ databases">
        <title>Herpetosiphon gulosus NBRC 112829.</title>
        <authorList>
            <person name="Ichikawa N."/>
            <person name="Katano-Makiyama Y."/>
            <person name="Hidaka K."/>
        </authorList>
    </citation>
    <scope>NUCLEOTIDE SEQUENCE [LARGE SCALE GENOMIC DNA]</scope>
    <source>
        <strain evidence="3 4">NBRC 112829</strain>
    </source>
</reference>
<evidence type="ECO:0000256" key="1">
    <source>
        <dbReference type="ARBA" id="ARBA00043985"/>
    </source>
</evidence>
<evidence type="ECO:0000313" key="3">
    <source>
        <dbReference type="EMBL" id="GAA5529900.1"/>
    </source>
</evidence>
<sequence>MSLLSRVRDLVSANLNAMLDKAEDPEKMVNEYMRQLQEQLYEAKTAVASAMADETKLHNKMVTFQTEADQWQSKAEAAVRASDDELAKAALGRKANAQKMADTYRQQYEQQDEQVEQLQKALVSLESRLSEAKAKKELIIAKKNRAETQEAIQRTVQGLGNLNAMDKLSQMEERVDDRLAQADAMSKLEGSSLETRFADLERDTAVEDELAALKAKMGKQ</sequence>
<keyword evidence="4" id="KW-1185">Reference proteome</keyword>
<keyword evidence="2" id="KW-0175">Coiled coil</keyword>
<dbReference type="RefSeq" id="WP_012187739.1">
    <property type="nucleotide sequence ID" value="NZ_BAABRU010000013.1"/>
</dbReference>
<evidence type="ECO:0000256" key="2">
    <source>
        <dbReference type="SAM" id="Coils"/>
    </source>
</evidence>
<organism evidence="3 4">
    <name type="scientific">Herpetosiphon gulosus</name>
    <dbReference type="NCBI Taxonomy" id="1973496"/>
    <lineage>
        <taxon>Bacteria</taxon>
        <taxon>Bacillati</taxon>
        <taxon>Chloroflexota</taxon>
        <taxon>Chloroflexia</taxon>
        <taxon>Herpetosiphonales</taxon>
        <taxon>Herpetosiphonaceae</taxon>
        <taxon>Herpetosiphon</taxon>
    </lineage>
</organism>
<accession>A0ABP9X5W2</accession>
<protein>
    <submittedName>
        <fullName evidence="3">Phage shock protein A homolog</fullName>
    </submittedName>
</protein>
<dbReference type="PANTHER" id="PTHR31088:SF6">
    <property type="entry name" value="PHAGE SHOCK PROTEIN A"/>
    <property type="match status" value="1"/>
</dbReference>
<dbReference type="InterPro" id="IPR007157">
    <property type="entry name" value="PspA_VIPP1"/>
</dbReference>
<dbReference type="Proteomes" id="UP001428290">
    <property type="component" value="Unassembled WGS sequence"/>
</dbReference>
<name>A0ABP9X5W2_9CHLR</name>
<dbReference type="Pfam" id="PF04012">
    <property type="entry name" value="PspA_IM30"/>
    <property type="match status" value="1"/>
</dbReference>
<dbReference type="PANTHER" id="PTHR31088">
    <property type="entry name" value="MEMBRANE-ASSOCIATED PROTEIN VIPP1, CHLOROPLASTIC"/>
    <property type="match status" value="1"/>
</dbReference>
<feature type="coiled-coil region" evidence="2">
    <location>
        <begin position="94"/>
        <end position="149"/>
    </location>
</feature>
<evidence type="ECO:0000313" key="4">
    <source>
        <dbReference type="Proteomes" id="UP001428290"/>
    </source>
</evidence>
<comment type="caution">
    <text evidence="3">The sequence shown here is derived from an EMBL/GenBank/DDBJ whole genome shotgun (WGS) entry which is preliminary data.</text>
</comment>